<dbReference type="EMBL" id="JAATOP010000004">
    <property type="protein sequence ID" value="NIY72384.1"/>
    <property type="molecule type" value="Genomic_DNA"/>
</dbReference>
<accession>A0ABX0VZP2</accession>
<dbReference type="Proteomes" id="UP000709466">
    <property type="component" value="Unassembled WGS sequence"/>
</dbReference>
<dbReference type="SUPFAM" id="SSF52172">
    <property type="entry name" value="CheY-like"/>
    <property type="match status" value="1"/>
</dbReference>
<evidence type="ECO:0000259" key="5">
    <source>
        <dbReference type="PROSITE" id="PS50887"/>
    </source>
</evidence>
<reference evidence="6 7" key="1">
    <citation type="submission" date="2020-03" db="EMBL/GenBank/DDBJ databases">
        <title>Bacterial isolates of synthetic phycosphere.</title>
        <authorList>
            <person name="Fu H."/>
            <person name="Moran M.A."/>
        </authorList>
    </citation>
    <scope>NUCLEOTIDE SEQUENCE [LARGE SCALE GENOMIC DNA]</scope>
    <source>
        <strain evidence="6 7">HF1</strain>
    </source>
</reference>
<dbReference type="InterPro" id="IPR050469">
    <property type="entry name" value="Diguanylate_Cyclase"/>
</dbReference>
<evidence type="ECO:0000313" key="6">
    <source>
        <dbReference type="EMBL" id="NIY72384.1"/>
    </source>
</evidence>
<dbReference type="InterPro" id="IPR043128">
    <property type="entry name" value="Rev_trsase/Diguanyl_cyclase"/>
</dbReference>
<comment type="caution">
    <text evidence="6">The sequence shown here is derived from an EMBL/GenBank/DDBJ whole genome shotgun (WGS) entry which is preliminary data.</text>
</comment>
<feature type="modified residue" description="4-aspartylphosphate" evidence="3">
    <location>
        <position position="53"/>
    </location>
</feature>
<comment type="catalytic activity">
    <reaction evidence="2">
        <text>2 GTP = 3',3'-c-di-GMP + 2 diphosphate</text>
        <dbReference type="Rhea" id="RHEA:24898"/>
        <dbReference type="ChEBI" id="CHEBI:33019"/>
        <dbReference type="ChEBI" id="CHEBI:37565"/>
        <dbReference type="ChEBI" id="CHEBI:58805"/>
        <dbReference type="EC" id="2.7.7.65"/>
    </reaction>
</comment>
<evidence type="ECO:0000259" key="4">
    <source>
        <dbReference type="PROSITE" id="PS50110"/>
    </source>
</evidence>
<keyword evidence="7" id="KW-1185">Reference proteome</keyword>
<sequence>MSGRILILDSVATNRIVLKVKLCCAHYSVYPCASINEARRVMDEVPIDLVLADVSDCNGLKALCNSRIGRDGNVKVPIIGIGNISSPELRLKALELGVDEVLPRPLSDMLLHARIRSLLRASEADAELRLRNETSQAFGFAEVSEPLILPNKVAVVGVASPTTIGLSRAMSQALGTQVKLLSPEQVHQAGSDTERPDLFIIDSRHADGMSNDGQLFQLIADLRSRPESRHAAQLVILPHDASNLAAMVLDLGADDVAMRDSLMAELAIRTKALLKRVARMKKLRDTVRTGLEAAVTDELTGLYNRRYAQPYLTALTERANQKDQDFALMMLDIDHFKTVNDTFGHVGGDEVLRTVADCIRSNVRAFDLVARIGGEEFLVAMPETSIHNAQRTAERVRNHIEDTPIMLPCGREARVTMSIGVAMGTTADKDFTTVMSRADDALYRSKSMGRNKVTLVTAA</sequence>
<dbReference type="InterPro" id="IPR001789">
    <property type="entry name" value="Sig_transdc_resp-reg_receiver"/>
</dbReference>
<organism evidence="6 7">
    <name type="scientific">Marivivens donghaensis</name>
    <dbReference type="NCBI Taxonomy" id="1699413"/>
    <lineage>
        <taxon>Bacteria</taxon>
        <taxon>Pseudomonadati</taxon>
        <taxon>Pseudomonadota</taxon>
        <taxon>Alphaproteobacteria</taxon>
        <taxon>Rhodobacterales</taxon>
        <taxon>Paracoccaceae</taxon>
        <taxon>Marivivens group</taxon>
        <taxon>Marivivens</taxon>
    </lineage>
</organism>
<feature type="domain" description="GGDEF" evidence="5">
    <location>
        <begin position="324"/>
        <end position="458"/>
    </location>
</feature>
<dbReference type="EC" id="2.7.7.65" evidence="1"/>
<dbReference type="InterPro" id="IPR011006">
    <property type="entry name" value="CheY-like_superfamily"/>
</dbReference>
<dbReference type="Pfam" id="PF00990">
    <property type="entry name" value="GGDEF"/>
    <property type="match status" value="1"/>
</dbReference>
<dbReference type="SMART" id="SM00267">
    <property type="entry name" value="GGDEF"/>
    <property type="match status" value="1"/>
</dbReference>
<dbReference type="PANTHER" id="PTHR45138">
    <property type="entry name" value="REGULATORY COMPONENTS OF SENSORY TRANSDUCTION SYSTEM"/>
    <property type="match status" value="1"/>
</dbReference>
<evidence type="ECO:0000256" key="1">
    <source>
        <dbReference type="ARBA" id="ARBA00012528"/>
    </source>
</evidence>
<dbReference type="CDD" id="cd00156">
    <property type="entry name" value="REC"/>
    <property type="match status" value="1"/>
</dbReference>
<feature type="domain" description="Response regulatory" evidence="4">
    <location>
        <begin position="4"/>
        <end position="119"/>
    </location>
</feature>
<gene>
    <name evidence="6" type="ORF">HCZ30_08030</name>
</gene>
<dbReference type="InterPro" id="IPR000160">
    <property type="entry name" value="GGDEF_dom"/>
</dbReference>
<dbReference type="InterPro" id="IPR029787">
    <property type="entry name" value="Nucleotide_cyclase"/>
</dbReference>
<dbReference type="PROSITE" id="PS50887">
    <property type="entry name" value="GGDEF"/>
    <property type="match status" value="1"/>
</dbReference>
<dbReference type="CDD" id="cd01949">
    <property type="entry name" value="GGDEF"/>
    <property type="match status" value="1"/>
</dbReference>
<dbReference type="NCBIfam" id="TIGR00254">
    <property type="entry name" value="GGDEF"/>
    <property type="match status" value="1"/>
</dbReference>
<name>A0ABX0VZP2_9RHOB</name>
<evidence type="ECO:0000256" key="2">
    <source>
        <dbReference type="ARBA" id="ARBA00034247"/>
    </source>
</evidence>
<dbReference type="Gene3D" id="3.30.70.270">
    <property type="match status" value="1"/>
</dbReference>
<evidence type="ECO:0000256" key="3">
    <source>
        <dbReference type="PROSITE-ProRule" id="PRU00169"/>
    </source>
</evidence>
<keyword evidence="3" id="KW-0597">Phosphoprotein</keyword>
<dbReference type="RefSeq" id="WP_167637763.1">
    <property type="nucleotide sequence ID" value="NZ_JAATOP010000004.1"/>
</dbReference>
<proteinExistence type="predicted"/>
<protein>
    <recommendedName>
        <fullName evidence="1">diguanylate cyclase</fullName>
        <ecNumber evidence="1">2.7.7.65</ecNumber>
    </recommendedName>
</protein>
<dbReference type="SMART" id="SM00448">
    <property type="entry name" value="REC"/>
    <property type="match status" value="1"/>
</dbReference>
<evidence type="ECO:0000313" key="7">
    <source>
        <dbReference type="Proteomes" id="UP000709466"/>
    </source>
</evidence>
<dbReference type="PROSITE" id="PS50110">
    <property type="entry name" value="RESPONSE_REGULATORY"/>
    <property type="match status" value="1"/>
</dbReference>
<dbReference type="SUPFAM" id="SSF55073">
    <property type="entry name" value="Nucleotide cyclase"/>
    <property type="match status" value="1"/>
</dbReference>
<dbReference type="PANTHER" id="PTHR45138:SF9">
    <property type="entry name" value="DIGUANYLATE CYCLASE DGCM-RELATED"/>
    <property type="match status" value="1"/>
</dbReference>
<dbReference type="Gene3D" id="3.40.50.2300">
    <property type="match status" value="1"/>
</dbReference>